<sequence>MNNQLSDDAHKVRLIEFDWQRSVYCGSHYHPVHGVIQHCFSFFSSGPVTHVSRTATKAHKEKKQLSKNDPKCVVAVCFVIFWQNAM</sequence>
<name>A0A8X6QD51_NEPPI</name>
<dbReference type="EMBL" id="BMAW01125419">
    <property type="protein sequence ID" value="GFU12236.1"/>
    <property type="molecule type" value="Genomic_DNA"/>
</dbReference>
<protein>
    <submittedName>
        <fullName evidence="1">Uncharacterized protein</fullName>
    </submittedName>
</protein>
<gene>
    <name evidence="1" type="ORF">NPIL_357361</name>
</gene>
<evidence type="ECO:0000313" key="1">
    <source>
        <dbReference type="EMBL" id="GFU12236.1"/>
    </source>
</evidence>
<accession>A0A8X6QD51</accession>
<reference evidence="1" key="1">
    <citation type="submission" date="2020-08" db="EMBL/GenBank/DDBJ databases">
        <title>Multicomponent nature underlies the extraordinary mechanical properties of spider dragline silk.</title>
        <authorList>
            <person name="Kono N."/>
            <person name="Nakamura H."/>
            <person name="Mori M."/>
            <person name="Yoshida Y."/>
            <person name="Ohtoshi R."/>
            <person name="Malay A.D."/>
            <person name="Moran D.A.P."/>
            <person name="Tomita M."/>
            <person name="Numata K."/>
            <person name="Arakawa K."/>
        </authorList>
    </citation>
    <scope>NUCLEOTIDE SEQUENCE</scope>
</reference>
<organism evidence="1 2">
    <name type="scientific">Nephila pilipes</name>
    <name type="common">Giant wood spider</name>
    <name type="synonym">Nephila maculata</name>
    <dbReference type="NCBI Taxonomy" id="299642"/>
    <lineage>
        <taxon>Eukaryota</taxon>
        <taxon>Metazoa</taxon>
        <taxon>Ecdysozoa</taxon>
        <taxon>Arthropoda</taxon>
        <taxon>Chelicerata</taxon>
        <taxon>Arachnida</taxon>
        <taxon>Araneae</taxon>
        <taxon>Araneomorphae</taxon>
        <taxon>Entelegynae</taxon>
        <taxon>Araneoidea</taxon>
        <taxon>Nephilidae</taxon>
        <taxon>Nephila</taxon>
    </lineage>
</organism>
<comment type="caution">
    <text evidence="1">The sequence shown here is derived from an EMBL/GenBank/DDBJ whole genome shotgun (WGS) entry which is preliminary data.</text>
</comment>
<evidence type="ECO:0000313" key="2">
    <source>
        <dbReference type="Proteomes" id="UP000887013"/>
    </source>
</evidence>
<dbReference type="Proteomes" id="UP000887013">
    <property type="component" value="Unassembled WGS sequence"/>
</dbReference>
<proteinExistence type="predicted"/>
<keyword evidence="2" id="KW-1185">Reference proteome</keyword>
<dbReference type="AlphaFoldDB" id="A0A8X6QD51"/>